<dbReference type="AlphaFoldDB" id="A0A0A9AL76"/>
<proteinExistence type="predicted"/>
<name>A0A0A9AL76_ARUDO</name>
<organism evidence="1">
    <name type="scientific">Arundo donax</name>
    <name type="common">Giant reed</name>
    <name type="synonym">Donax arundinaceus</name>
    <dbReference type="NCBI Taxonomy" id="35708"/>
    <lineage>
        <taxon>Eukaryota</taxon>
        <taxon>Viridiplantae</taxon>
        <taxon>Streptophyta</taxon>
        <taxon>Embryophyta</taxon>
        <taxon>Tracheophyta</taxon>
        <taxon>Spermatophyta</taxon>
        <taxon>Magnoliopsida</taxon>
        <taxon>Liliopsida</taxon>
        <taxon>Poales</taxon>
        <taxon>Poaceae</taxon>
        <taxon>PACMAD clade</taxon>
        <taxon>Arundinoideae</taxon>
        <taxon>Arundineae</taxon>
        <taxon>Arundo</taxon>
    </lineage>
</organism>
<evidence type="ECO:0000313" key="1">
    <source>
        <dbReference type="EMBL" id="JAD47852.1"/>
    </source>
</evidence>
<reference evidence="1" key="2">
    <citation type="journal article" date="2015" name="Data Brief">
        <title>Shoot transcriptome of the giant reed, Arundo donax.</title>
        <authorList>
            <person name="Barrero R.A."/>
            <person name="Guerrero F.D."/>
            <person name="Moolhuijzen P."/>
            <person name="Goolsby J.A."/>
            <person name="Tidwell J."/>
            <person name="Bellgard S.E."/>
            <person name="Bellgard M.I."/>
        </authorList>
    </citation>
    <scope>NUCLEOTIDE SEQUENCE</scope>
    <source>
        <tissue evidence="1">Shoot tissue taken approximately 20 cm above the soil surface</tissue>
    </source>
</reference>
<accession>A0A0A9AL76</accession>
<sequence length="26" mass="2852">MNSPCLAPAVLPHCVANCRSEQNIFH</sequence>
<dbReference type="EMBL" id="GBRH01250043">
    <property type="protein sequence ID" value="JAD47852.1"/>
    <property type="molecule type" value="Transcribed_RNA"/>
</dbReference>
<protein>
    <submittedName>
        <fullName evidence="1">Uncharacterized protein</fullName>
    </submittedName>
</protein>
<reference evidence="1" key="1">
    <citation type="submission" date="2014-09" db="EMBL/GenBank/DDBJ databases">
        <authorList>
            <person name="Magalhaes I.L.F."/>
            <person name="Oliveira U."/>
            <person name="Santos F.R."/>
            <person name="Vidigal T.H.D.A."/>
            <person name="Brescovit A.D."/>
            <person name="Santos A.J."/>
        </authorList>
    </citation>
    <scope>NUCLEOTIDE SEQUENCE</scope>
    <source>
        <tissue evidence="1">Shoot tissue taken approximately 20 cm above the soil surface</tissue>
    </source>
</reference>